<dbReference type="EMBL" id="LFYR01000899">
    <property type="protein sequence ID" value="KMZ67567.1"/>
    <property type="molecule type" value="Genomic_DNA"/>
</dbReference>
<keyword evidence="2" id="KW-1185">Reference proteome</keyword>
<dbReference type="AlphaFoldDB" id="A0A0K9PH75"/>
<proteinExistence type="predicted"/>
<gene>
    <name evidence="1" type="ORF">ZOSMA_2635G00020</name>
</gene>
<protein>
    <submittedName>
        <fullName evidence="1">Uncharacterized protein</fullName>
    </submittedName>
</protein>
<dbReference type="Proteomes" id="UP000036987">
    <property type="component" value="Unassembled WGS sequence"/>
</dbReference>
<evidence type="ECO:0000313" key="2">
    <source>
        <dbReference type="Proteomes" id="UP000036987"/>
    </source>
</evidence>
<organism evidence="1 2">
    <name type="scientific">Zostera marina</name>
    <name type="common">Eelgrass</name>
    <dbReference type="NCBI Taxonomy" id="29655"/>
    <lineage>
        <taxon>Eukaryota</taxon>
        <taxon>Viridiplantae</taxon>
        <taxon>Streptophyta</taxon>
        <taxon>Embryophyta</taxon>
        <taxon>Tracheophyta</taxon>
        <taxon>Spermatophyta</taxon>
        <taxon>Magnoliopsida</taxon>
        <taxon>Liliopsida</taxon>
        <taxon>Zosteraceae</taxon>
        <taxon>Zostera</taxon>
    </lineage>
</organism>
<evidence type="ECO:0000313" key="1">
    <source>
        <dbReference type="EMBL" id="KMZ67567.1"/>
    </source>
</evidence>
<comment type="caution">
    <text evidence="1">The sequence shown here is derived from an EMBL/GenBank/DDBJ whole genome shotgun (WGS) entry which is preliminary data.</text>
</comment>
<reference evidence="2" key="1">
    <citation type="journal article" date="2016" name="Nature">
        <title>The genome of the seagrass Zostera marina reveals angiosperm adaptation to the sea.</title>
        <authorList>
            <person name="Olsen J.L."/>
            <person name="Rouze P."/>
            <person name="Verhelst B."/>
            <person name="Lin Y.-C."/>
            <person name="Bayer T."/>
            <person name="Collen J."/>
            <person name="Dattolo E."/>
            <person name="De Paoli E."/>
            <person name="Dittami S."/>
            <person name="Maumus F."/>
            <person name="Michel G."/>
            <person name="Kersting A."/>
            <person name="Lauritano C."/>
            <person name="Lohaus R."/>
            <person name="Toepel M."/>
            <person name="Tonon T."/>
            <person name="Vanneste K."/>
            <person name="Amirebrahimi M."/>
            <person name="Brakel J."/>
            <person name="Bostroem C."/>
            <person name="Chovatia M."/>
            <person name="Grimwood J."/>
            <person name="Jenkins J.W."/>
            <person name="Jueterbock A."/>
            <person name="Mraz A."/>
            <person name="Stam W.T."/>
            <person name="Tice H."/>
            <person name="Bornberg-Bauer E."/>
            <person name="Green P.J."/>
            <person name="Pearson G.A."/>
            <person name="Procaccini G."/>
            <person name="Duarte C.M."/>
            <person name="Schmutz J."/>
            <person name="Reusch T.B.H."/>
            <person name="Van de Peer Y."/>
        </authorList>
    </citation>
    <scope>NUCLEOTIDE SEQUENCE [LARGE SCALE GENOMIC DNA]</scope>
    <source>
        <strain evidence="2">cv. Finnish</strain>
    </source>
</reference>
<sequence>MVRRLVRRHPSTPTAFERRPSTHTSFPYRTAALPPSYGYDAILAQPFTFNPTSDHTSLRKKHLRHPIYWIDWTTAPILPYLNALAGIDFHHHWNNPSTDFRID</sequence>
<accession>A0A0K9PH75</accession>
<name>A0A0K9PH75_ZOSMR</name>